<reference evidence="4" key="1">
    <citation type="submission" date="2025-05" db="UniProtKB">
        <authorList>
            <consortium name="RefSeq"/>
        </authorList>
    </citation>
    <scope>NUCLEOTIDE SEQUENCE [LARGE SCALE GENOMIC DNA]</scope>
</reference>
<accession>A0ABM4BCS2</accession>
<keyword evidence="4" id="KW-1185">Reference proteome</keyword>
<keyword evidence="3" id="KW-0732">Signal</keyword>
<feature type="region of interest" description="Disordered" evidence="2">
    <location>
        <begin position="479"/>
        <end position="503"/>
    </location>
</feature>
<feature type="compositionally biased region" description="Low complexity" evidence="2">
    <location>
        <begin position="444"/>
        <end position="463"/>
    </location>
</feature>
<feature type="chain" id="PRO_5046489919" evidence="3">
    <location>
        <begin position="18"/>
        <end position="1799"/>
    </location>
</feature>
<reference evidence="5" key="2">
    <citation type="submission" date="2025-08" db="UniProtKB">
        <authorList>
            <consortium name="RefSeq"/>
        </authorList>
    </citation>
    <scope>IDENTIFICATION</scope>
</reference>
<feature type="compositionally biased region" description="Basic residues" evidence="2">
    <location>
        <begin position="434"/>
        <end position="443"/>
    </location>
</feature>
<evidence type="ECO:0000256" key="3">
    <source>
        <dbReference type="SAM" id="SignalP"/>
    </source>
</evidence>
<dbReference type="Proteomes" id="UP001652625">
    <property type="component" value="Chromosome 02"/>
</dbReference>
<evidence type="ECO:0000313" key="4">
    <source>
        <dbReference type="Proteomes" id="UP001652625"/>
    </source>
</evidence>
<evidence type="ECO:0000256" key="1">
    <source>
        <dbReference type="SAM" id="Coils"/>
    </source>
</evidence>
<feature type="signal peptide" evidence="3">
    <location>
        <begin position="1"/>
        <end position="17"/>
    </location>
</feature>
<dbReference type="GeneID" id="100199786"/>
<feature type="region of interest" description="Disordered" evidence="2">
    <location>
        <begin position="809"/>
        <end position="828"/>
    </location>
</feature>
<feature type="compositionally biased region" description="Basic and acidic residues" evidence="2">
    <location>
        <begin position="818"/>
        <end position="828"/>
    </location>
</feature>
<protein>
    <submittedName>
        <fullName evidence="5">Uncharacterized protein LOC100199786 isoform X3</fullName>
    </submittedName>
</protein>
<name>A0ABM4BCS2_HYDVU</name>
<feature type="region of interest" description="Disordered" evidence="2">
    <location>
        <begin position="434"/>
        <end position="463"/>
    </location>
</feature>
<organism evidence="4 5">
    <name type="scientific">Hydra vulgaris</name>
    <name type="common">Hydra</name>
    <name type="synonym">Hydra attenuata</name>
    <dbReference type="NCBI Taxonomy" id="6087"/>
    <lineage>
        <taxon>Eukaryota</taxon>
        <taxon>Metazoa</taxon>
        <taxon>Cnidaria</taxon>
        <taxon>Hydrozoa</taxon>
        <taxon>Hydroidolina</taxon>
        <taxon>Anthoathecata</taxon>
        <taxon>Aplanulata</taxon>
        <taxon>Hydridae</taxon>
        <taxon>Hydra</taxon>
    </lineage>
</organism>
<evidence type="ECO:0000256" key="2">
    <source>
        <dbReference type="SAM" id="MobiDB-lite"/>
    </source>
</evidence>
<evidence type="ECO:0000313" key="5">
    <source>
        <dbReference type="RefSeq" id="XP_065646743.1"/>
    </source>
</evidence>
<feature type="compositionally biased region" description="Polar residues" evidence="2">
    <location>
        <begin position="482"/>
        <end position="498"/>
    </location>
</feature>
<keyword evidence="1" id="KW-0175">Coiled coil</keyword>
<sequence>MIGSFILFIFCVGYNEAYIDIRDNLDYARVSGAFIPINEILNSESSQQLSQRDSELNLLDEFERISDFVKKVKDAIDNKRATVQLYENCDVDVSFNDPNYSIKAGDSCVDKINIGILINKFFGNFDIELLSSGFVQSNTFLLESFEINDDYVSIKASYNGDYSHTQSMIRLTKVNLQLDIPRKKKTTSTTGKRNEATPNEPDSKKINFLLEGQLNNIETSIECNFADSPIAKVLIKVKDTTVEDFLKSWNLDSSDLPTDQFPMENLLEASISVHVNGLYNTSDKHFQLVVKFTYKDEAVDLNINLIVNKPPSSALAVALVVKLDNIENVVEYLKKKINYDGPDFIKSLFRSATLSISSKSINLIEYDGFLTLDGNVQKSVESGLHVYIETDMQTALNNCANENGASNVKVNFNKLSHKKGTIYTIDAKRLKKLKTNNAKKKKQASSNASKISNKISSSASKNNNESFAAASKNNNQAFAAASKNSNQASTTGSNTQPSEETEQNDNLIKITFLKTGIVIKLPKGFSEDLMTVMKCFLNEMKIYAHDVVLPEILDKQKQTGTFHISELRFLKDEYKITLAYTGEISLPFLKLSNPKFTISKKKVQDQPWVFSGFAEVISEALTDTTNKGSIGFEFDTNLKFKVNINIPFLEIKSLGSFFGAQPFEGSVAYLESSFSFGIANLYIDGVLDMKNSNGELTITASPEVNGMTGLTLGVFIWKLKSRSGTLPVGIAFGLVLKNVRLDHALKKFANVEMSASWLSDISIVMLVSTANKNYCKQDENKNLPECEKLEQNSRRASVYEKRAIKSKTTKNRSFKSNKATDVKTPKRADVKAPTSTHFETINDLKEIDVVEGLILKASAELKSEERCMENSICLFLVKKGFTRLSLKGTITRSDFRIEASIEGEIKLSETLTLKSVMLVLNFGASGNSISIESEFHMENPKIVFTGYIKIEFSGKLSVGGSMRGIIKEPFDVQRLAFGNVNFAFGLDLKTLLPTIEMGAEIWFGKLGDNEKDDRFEFQGYFGLSASDPRDSYIYFSSNGASLTIGNIYRIFEINKELPENVAASGFIGELKFSVNFGTEEKTIDKLDITIPPGFMFKGIISIWGYNIDCEIKISSSSFYLKALFDPMTGWGNGAIDLYRDADNHGLGPFLLVNVDKSTFEVCIRGYIRFHGIKASLDIQINETHFYFNAYGNLFDVLTMEVTVAAQYSKQNGLENLYFNGCVSTSVIEEVQKAAIEYIEEAKRKAKATLDKAKKVMEDAKADITRVQNKIQGWKSRLDDYRARLEARKVELENERRQLSGNCFNECGTVCVPFFGWVSHCTTLWGYPVGCLKWDSCKWKAPNIICIAACEIRLSLHKFTSWVETLGIQIMQGITSIGELFSDAATGILEATKGIVTLGQGVVDLANQVAQGVLNAAQDLLRIRIDGLCLHAEYDPNKKTCAGTSLKITYHDQQYEFKGSMCFDSSALKSLGSRAATKAEPKTEHQELDSGAAEVDAEANKVLNECNKIHQNLSNFEKDAEHKRVSIENLGNQPITRSHVFTRGEIYRNQHIYDPSSKVNLRNDEINSLMKNAVPWEYLNVEDTGPKIAQFQKNLSVRHLIPHEESLDLCHQRQNVLSRYSTIADSFSSAINNIKKVKEGYMHKKRSFLNEIDHLNSLVHSQILNNMTFDEQQDILEWRDYTEHHIKSYLEKAASVFETRKRDSINNVRQAINDAIENDRGVKFPEYIKYLHSLAVKPDKKSQINKKLHSDNSVSLHHIKEILLNVVSDDRISTLQLAKGIDKVQKMLSDMKRSSIPCAA</sequence>
<dbReference type="RefSeq" id="XP_065646743.1">
    <property type="nucleotide sequence ID" value="XM_065790671.1"/>
</dbReference>
<feature type="coiled-coil region" evidence="1">
    <location>
        <begin position="1235"/>
        <end position="1301"/>
    </location>
</feature>
<gene>
    <name evidence="5" type="primary">LOC100199786</name>
</gene>
<proteinExistence type="predicted"/>